<organism evidence="2 3">
    <name type="scientific">Actinomarinicola tropica</name>
    <dbReference type="NCBI Taxonomy" id="2789776"/>
    <lineage>
        <taxon>Bacteria</taxon>
        <taxon>Bacillati</taxon>
        <taxon>Actinomycetota</taxon>
        <taxon>Acidimicrobiia</taxon>
        <taxon>Acidimicrobiales</taxon>
        <taxon>Iamiaceae</taxon>
        <taxon>Actinomarinicola</taxon>
    </lineage>
</organism>
<dbReference type="KEGG" id="atq:GH723_02180"/>
<accession>A0A5Q2RB08</accession>
<evidence type="ECO:0000313" key="2">
    <source>
        <dbReference type="EMBL" id="QGG94008.1"/>
    </source>
</evidence>
<dbReference type="AlphaFoldDB" id="A0A5Q2RB08"/>
<dbReference type="SUPFAM" id="SSF52096">
    <property type="entry name" value="ClpP/crotonase"/>
    <property type="match status" value="1"/>
</dbReference>
<comment type="similarity">
    <text evidence="1">Belongs to the enoyl-CoA hydratase/isomerase family.</text>
</comment>
<dbReference type="Gene3D" id="1.10.12.10">
    <property type="entry name" value="Lyase 2-enoyl-coa Hydratase, Chain A, domain 2"/>
    <property type="match status" value="1"/>
</dbReference>
<protein>
    <recommendedName>
        <fullName evidence="4">Enoyl-CoA hydratase</fullName>
    </recommendedName>
</protein>
<proteinExistence type="inferred from homology"/>
<dbReference type="InterPro" id="IPR014748">
    <property type="entry name" value="Enoyl-CoA_hydra_C"/>
</dbReference>
<dbReference type="RefSeq" id="WP_153758114.1">
    <property type="nucleotide sequence ID" value="NZ_CP045851.1"/>
</dbReference>
<reference evidence="2 3" key="1">
    <citation type="submission" date="2019-11" db="EMBL/GenBank/DDBJ databases">
        <authorList>
            <person name="He Y."/>
        </authorList>
    </citation>
    <scope>NUCLEOTIDE SEQUENCE [LARGE SCALE GENOMIC DNA]</scope>
    <source>
        <strain evidence="2 3">SCSIO 58843</strain>
    </source>
</reference>
<gene>
    <name evidence="2" type="ORF">GH723_02180</name>
</gene>
<dbReference type="Pfam" id="PF00378">
    <property type="entry name" value="ECH_1"/>
    <property type="match status" value="1"/>
</dbReference>
<dbReference type="EMBL" id="CP045851">
    <property type="protein sequence ID" value="QGG94008.1"/>
    <property type="molecule type" value="Genomic_DNA"/>
</dbReference>
<dbReference type="CDD" id="cd06558">
    <property type="entry name" value="crotonase-like"/>
    <property type="match status" value="1"/>
</dbReference>
<evidence type="ECO:0000256" key="1">
    <source>
        <dbReference type="ARBA" id="ARBA00005254"/>
    </source>
</evidence>
<keyword evidence="3" id="KW-1185">Reference proteome</keyword>
<evidence type="ECO:0000313" key="3">
    <source>
        <dbReference type="Proteomes" id="UP000334019"/>
    </source>
</evidence>
<name>A0A5Q2RB08_9ACTN</name>
<dbReference type="Gene3D" id="3.90.226.10">
    <property type="entry name" value="2-enoyl-CoA Hydratase, Chain A, domain 1"/>
    <property type="match status" value="1"/>
</dbReference>
<dbReference type="PANTHER" id="PTHR43802:SF1">
    <property type="entry name" value="IP11341P-RELATED"/>
    <property type="match status" value="1"/>
</dbReference>
<evidence type="ECO:0008006" key="4">
    <source>
        <dbReference type="Google" id="ProtNLM"/>
    </source>
</evidence>
<dbReference type="Gene3D" id="3.30.300.220">
    <property type="match status" value="1"/>
</dbReference>
<sequence length="140" mass="15094">MLVQTKRRNPVEIITINRPEARNAIDYDTSEALADAFDAAEQDPGVWAVVLTGPGDKAFSAGMYPKAVALEMAMTGDPVDAATAQRLGLVNRVVKRSLGVTEDEVFELQGDVLAEVFTSPDAMEGPRAFAEKRAPKWTSA</sequence>
<dbReference type="InterPro" id="IPR029045">
    <property type="entry name" value="ClpP/crotonase-like_dom_sf"/>
</dbReference>
<dbReference type="InterPro" id="IPR001753">
    <property type="entry name" value="Enoyl-CoA_hydra/iso"/>
</dbReference>
<dbReference type="PANTHER" id="PTHR43802">
    <property type="entry name" value="ENOYL-COA HYDRATASE"/>
    <property type="match status" value="1"/>
</dbReference>
<dbReference type="GO" id="GO:0003824">
    <property type="term" value="F:catalytic activity"/>
    <property type="evidence" value="ECO:0007669"/>
    <property type="project" value="UniProtKB-ARBA"/>
</dbReference>
<dbReference type="Proteomes" id="UP000334019">
    <property type="component" value="Chromosome"/>
</dbReference>